<sequence length="380" mass="41165">MQTTGEAICPVSTASLVRVIAPRNSKDIIIITIHQKSILVSFVETTTQSKSKPQNHLNQTKTVFFSLKVVTTRIITMKVNVLESLLTVAIATTVWSPAVFGFVVPRVNNHAAGSITALSANIGIFFGTSTGSTEEVADLIKAEFGDDADGPFDIEALEGPVKSTFEKYDALIVGTPTWNTGSDTERSGTGWDEIYYSTMQELNIKGKKVAVFGLGDQVSYAENYADAAGELHDVFESLGCQMCGYTSMEGYEHEDSKSIRGEKFCGLLCDVVNQEELTPERVENWVAQLRAEGFLEGGSAQGASAATATPVPVTVNETPDVLFETIQEHSDMLDETIKVHGSTGFIPHYNGKTKSTMWVSPDGRSCYYTTEARSSSSVSM</sequence>
<evidence type="ECO:0000259" key="4">
    <source>
        <dbReference type="PROSITE" id="PS50902"/>
    </source>
</evidence>
<dbReference type="PANTHER" id="PTHR42809">
    <property type="entry name" value="FLAVODOXIN 2"/>
    <property type="match status" value="1"/>
</dbReference>
<feature type="domain" description="Flavodoxin-like" evidence="4">
    <location>
        <begin position="122"/>
        <end position="290"/>
    </location>
</feature>
<gene>
    <name evidence="6" type="ORF">IV203_014642</name>
    <name evidence="5" type="ORF">IV203_018975</name>
</gene>
<dbReference type="PANTHER" id="PTHR42809:SF1">
    <property type="entry name" value="FLAVODOXIN 1"/>
    <property type="match status" value="1"/>
</dbReference>
<reference evidence="5" key="1">
    <citation type="journal article" date="2021" name="Sci. Rep.">
        <title>Diploid genomic architecture of Nitzschia inconspicua, an elite biomass production diatom.</title>
        <authorList>
            <person name="Oliver A."/>
            <person name="Podell S."/>
            <person name="Pinowska A."/>
            <person name="Traller J.C."/>
            <person name="Smith S.R."/>
            <person name="McClure R."/>
            <person name="Beliaev A."/>
            <person name="Bohutskyi P."/>
            <person name="Hill E.A."/>
            <person name="Rabines A."/>
            <person name="Zheng H."/>
            <person name="Allen L.Z."/>
            <person name="Kuo A."/>
            <person name="Grigoriev I.V."/>
            <person name="Allen A.E."/>
            <person name="Hazlebeck D."/>
            <person name="Allen E.E."/>
        </authorList>
    </citation>
    <scope>NUCLEOTIDE SEQUENCE</scope>
    <source>
        <strain evidence="5">Hildebrandi</strain>
    </source>
</reference>
<evidence type="ECO:0000256" key="1">
    <source>
        <dbReference type="ARBA" id="ARBA00001917"/>
    </source>
</evidence>
<comment type="caution">
    <text evidence="5">The sequence shown here is derived from an EMBL/GenBank/DDBJ whole genome shotgun (WGS) entry which is preliminary data.</text>
</comment>
<reference evidence="5" key="2">
    <citation type="submission" date="2021-04" db="EMBL/GenBank/DDBJ databases">
        <authorList>
            <person name="Podell S."/>
        </authorList>
    </citation>
    <scope>NUCLEOTIDE SEQUENCE</scope>
    <source>
        <strain evidence="5">Hildebrandi</strain>
    </source>
</reference>
<keyword evidence="3" id="KW-0288">FMN</keyword>
<accession>A0A9K3P9Z9</accession>
<dbReference type="PROSITE" id="PS00201">
    <property type="entry name" value="FLAVODOXIN"/>
    <property type="match status" value="1"/>
</dbReference>
<dbReference type="EMBL" id="JAGRRH010000081">
    <property type="protein sequence ID" value="KAG7337529.1"/>
    <property type="molecule type" value="Genomic_DNA"/>
</dbReference>
<evidence type="ECO:0000313" key="6">
    <source>
        <dbReference type="EMBL" id="KAG7358055.1"/>
    </source>
</evidence>
<dbReference type="InterPro" id="IPR008254">
    <property type="entry name" value="Flavodoxin/NO_synth"/>
</dbReference>
<name>A0A9K3P9Z9_9STRA</name>
<protein>
    <submittedName>
        <fullName evidence="5">Flavodoxin</fullName>
    </submittedName>
</protein>
<dbReference type="NCBIfam" id="TIGR01752">
    <property type="entry name" value="flav_long"/>
    <property type="match status" value="1"/>
</dbReference>
<dbReference type="GO" id="GO:0010181">
    <property type="term" value="F:FMN binding"/>
    <property type="evidence" value="ECO:0007669"/>
    <property type="project" value="InterPro"/>
</dbReference>
<dbReference type="PROSITE" id="PS50902">
    <property type="entry name" value="FLAVODOXIN_LIKE"/>
    <property type="match status" value="1"/>
</dbReference>
<dbReference type="InterPro" id="IPR010086">
    <property type="entry name" value="Flavodoxin_lc"/>
</dbReference>
<dbReference type="EMBL" id="JAGRRH010000014">
    <property type="protein sequence ID" value="KAG7358055.1"/>
    <property type="molecule type" value="Genomic_DNA"/>
</dbReference>
<dbReference type="GO" id="GO:0009055">
    <property type="term" value="F:electron transfer activity"/>
    <property type="evidence" value="ECO:0007669"/>
    <property type="project" value="InterPro"/>
</dbReference>
<dbReference type="InterPro" id="IPR001226">
    <property type="entry name" value="Flavodoxin_CS"/>
</dbReference>
<proteinExistence type="predicted"/>
<dbReference type="OrthoDB" id="528439at2759"/>
<evidence type="ECO:0000313" key="7">
    <source>
        <dbReference type="Proteomes" id="UP000693970"/>
    </source>
</evidence>
<evidence type="ECO:0000256" key="3">
    <source>
        <dbReference type="ARBA" id="ARBA00022643"/>
    </source>
</evidence>
<comment type="cofactor">
    <cofactor evidence="1">
        <name>FMN</name>
        <dbReference type="ChEBI" id="CHEBI:58210"/>
    </cofactor>
</comment>
<keyword evidence="2" id="KW-0285">Flavoprotein</keyword>
<keyword evidence="7" id="KW-1185">Reference proteome</keyword>
<dbReference type="NCBIfam" id="NF006738">
    <property type="entry name" value="PRK09267.1-4"/>
    <property type="match status" value="1"/>
</dbReference>
<evidence type="ECO:0000313" key="5">
    <source>
        <dbReference type="EMBL" id="KAG7337529.1"/>
    </source>
</evidence>
<evidence type="ECO:0000256" key="2">
    <source>
        <dbReference type="ARBA" id="ARBA00022630"/>
    </source>
</evidence>
<dbReference type="Pfam" id="PF00258">
    <property type="entry name" value="Flavodoxin_1"/>
    <property type="match status" value="1"/>
</dbReference>
<dbReference type="AlphaFoldDB" id="A0A9K3P9Z9"/>
<dbReference type="Proteomes" id="UP000693970">
    <property type="component" value="Unassembled WGS sequence"/>
</dbReference>
<organism evidence="5 7">
    <name type="scientific">Nitzschia inconspicua</name>
    <dbReference type="NCBI Taxonomy" id="303405"/>
    <lineage>
        <taxon>Eukaryota</taxon>
        <taxon>Sar</taxon>
        <taxon>Stramenopiles</taxon>
        <taxon>Ochrophyta</taxon>
        <taxon>Bacillariophyta</taxon>
        <taxon>Bacillariophyceae</taxon>
        <taxon>Bacillariophycidae</taxon>
        <taxon>Bacillariales</taxon>
        <taxon>Bacillariaceae</taxon>
        <taxon>Nitzschia</taxon>
    </lineage>
</organism>
<dbReference type="InterPro" id="IPR050619">
    <property type="entry name" value="Flavodoxin"/>
</dbReference>